<dbReference type="STRING" id="121845.A0A1S4EH67"/>
<organism evidence="1 2">
    <name type="scientific">Diaphorina citri</name>
    <name type="common">Asian citrus psyllid</name>
    <dbReference type="NCBI Taxonomy" id="121845"/>
    <lineage>
        <taxon>Eukaryota</taxon>
        <taxon>Metazoa</taxon>
        <taxon>Ecdysozoa</taxon>
        <taxon>Arthropoda</taxon>
        <taxon>Hexapoda</taxon>
        <taxon>Insecta</taxon>
        <taxon>Pterygota</taxon>
        <taxon>Neoptera</taxon>
        <taxon>Paraneoptera</taxon>
        <taxon>Hemiptera</taxon>
        <taxon>Sternorrhyncha</taxon>
        <taxon>Psylloidea</taxon>
        <taxon>Psyllidae</taxon>
        <taxon>Diaphorininae</taxon>
        <taxon>Diaphorina</taxon>
    </lineage>
</organism>
<dbReference type="RefSeq" id="XP_017301561.1">
    <property type="nucleotide sequence ID" value="XM_017446072.1"/>
</dbReference>
<proteinExistence type="predicted"/>
<dbReference type="KEGG" id="dci:103514078"/>
<evidence type="ECO:0000313" key="1">
    <source>
        <dbReference type="Proteomes" id="UP000079169"/>
    </source>
</evidence>
<dbReference type="AlphaFoldDB" id="A0A1S4EH67"/>
<dbReference type="GeneID" id="103514078"/>
<dbReference type="PaxDb" id="121845-A0A1S4EH67"/>
<sequence length="250" mass="28323">MVPTHRLRGVSCWTRPYTLPRCGLNTPRPLICFIGGVLEVDSLHLTYVNQNYFLLSSRIARFYENTVLSMDALVKEVISRRQMPVQRQSVKNSLKLARFYLLHLYRSCLSSCISNVLTLDGLTDREELKTCVDGFLNTLSDSIEQDVFIADYHTLYPLHNDLDILQQAAPHLVDMAKIDYLLEIVTMCCNSKVKKSNAPSEAGDSSEEELNQIRPVHKKYLSESELRALIGEIREMLPNLGEGFIQVGGA</sequence>
<keyword evidence="1" id="KW-1185">Reference proteome</keyword>
<accession>A0A1S4EH67</accession>
<dbReference type="Proteomes" id="UP000079169">
    <property type="component" value="Unplaced"/>
</dbReference>
<evidence type="ECO:0000313" key="2">
    <source>
        <dbReference type="RefSeq" id="XP_017301561.1"/>
    </source>
</evidence>
<name>A0A1S4EH67_DIACI</name>
<protein>
    <submittedName>
        <fullName evidence="2">Activating signal cointegrator 1 complex subunit 2-like</fullName>
    </submittedName>
</protein>
<gene>
    <name evidence="2" type="primary">LOC103514078</name>
</gene>
<reference evidence="2" key="1">
    <citation type="submission" date="2025-08" db="UniProtKB">
        <authorList>
            <consortium name="RefSeq"/>
        </authorList>
    </citation>
    <scope>IDENTIFICATION</scope>
</reference>